<evidence type="ECO:0000256" key="4">
    <source>
        <dbReference type="ARBA" id="ARBA00022989"/>
    </source>
</evidence>
<evidence type="ECO:0000256" key="7">
    <source>
        <dbReference type="HAMAP-Rule" id="MF_00599"/>
    </source>
</evidence>
<comment type="caution">
    <text evidence="9">The sequence shown here is derived from an EMBL/GenBank/DDBJ whole genome shotgun (WGS) entry which is preliminary data.</text>
</comment>
<comment type="subunit">
    <text evidence="7">Part of a complex composed of FtsB, FtsL and FtsQ.</text>
</comment>
<evidence type="ECO:0000256" key="6">
    <source>
        <dbReference type="ARBA" id="ARBA00023306"/>
    </source>
</evidence>
<comment type="subcellular location">
    <subcellularLocation>
        <location evidence="7">Cell inner membrane</location>
        <topology evidence="7">Single-pass type II membrane protein</topology>
    </subcellularLocation>
    <text evidence="7">Localizes to the division septum.</text>
</comment>
<dbReference type="GO" id="GO:0043093">
    <property type="term" value="P:FtsZ-dependent cytokinesis"/>
    <property type="evidence" value="ECO:0007669"/>
    <property type="project" value="UniProtKB-UniRule"/>
</dbReference>
<evidence type="ECO:0000313" key="10">
    <source>
        <dbReference type="Proteomes" id="UP000266091"/>
    </source>
</evidence>
<feature type="coiled-coil region" evidence="7">
    <location>
        <begin position="33"/>
        <end position="60"/>
    </location>
</feature>
<dbReference type="InterPro" id="IPR007060">
    <property type="entry name" value="FtsL/DivIC"/>
</dbReference>
<keyword evidence="3 7" id="KW-0812">Transmembrane</keyword>
<feature type="topological domain" description="Periplasmic" evidence="7">
    <location>
        <begin position="26"/>
        <end position="161"/>
    </location>
</feature>
<keyword evidence="5 7" id="KW-0472">Membrane</keyword>
<dbReference type="PANTHER" id="PTHR37485:SF1">
    <property type="entry name" value="CELL DIVISION PROTEIN FTSB"/>
    <property type="match status" value="1"/>
</dbReference>
<evidence type="ECO:0000256" key="3">
    <source>
        <dbReference type="ARBA" id="ARBA00022692"/>
    </source>
</evidence>
<gene>
    <name evidence="7" type="primary">ftsB</name>
    <name evidence="9" type="ORF">MESMUL_02050</name>
</gene>
<sequence length="161" mass="18005">MRKWRIWLAVAVWALAILIQKPLWFGQGGWFHVGELEHKLVEAKQDIEHEKTENEALVAEVRSLKEGTTAIEERARRELYMVRNGEVLFRVKASPEEQAKQAAEEAARAAEAVKAESRALEKANPTETDDAPAVEPEAFAAHDPLDSKGGAAKTQKKPEKK</sequence>
<dbReference type="AlphaFoldDB" id="A0A388SBK3"/>
<evidence type="ECO:0000256" key="8">
    <source>
        <dbReference type="SAM" id="MobiDB-lite"/>
    </source>
</evidence>
<comment type="function">
    <text evidence="7">Essential cell division protein. May link together the upstream cell division proteins, which are predominantly cytoplasmic, with the downstream cell division proteins, which are predominantly periplasmic.</text>
</comment>
<keyword evidence="7" id="KW-0997">Cell inner membrane</keyword>
<reference evidence="9 10" key="1">
    <citation type="journal article" date="2018" name="Int. J. Syst. Evol. Microbiol.">
        <title>Mesosutterella multiformis gen. nov., sp. nov., a member of the family Sutterellaceae and Sutterella megalosphaeroides sp. nov., isolated from human faeces.</title>
        <authorList>
            <person name="Sakamoto M."/>
            <person name="Ikeyama N."/>
            <person name="Kunihiro T."/>
            <person name="Iino T."/>
            <person name="Yuki M."/>
            <person name="Ohkuma M."/>
        </authorList>
    </citation>
    <scope>NUCLEOTIDE SEQUENCE [LARGE SCALE GENOMIC DNA]</scope>
    <source>
        <strain evidence="9 10">4NBBH2</strain>
    </source>
</reference>
<keyword evidence="1 7" id="KW-1003">Cell membrane</keyword>
<accession>A0A388SBK3</accession>
<name>A0A388SBK3_9BURK</name>
<dbReference type="EMBL" id="BGZJ01000001">
    <property type="protein sequence ID" value="GBO92851.1"/>
    <property type="molecule type" value="Genomic_DNA"/>
</dbReference>
<dbReference type="OrthoDB" id="7061211at2"/>
<dbReference type="HAMAP" id="MF_00599">
    <property type="entry name" value="FtsB"/>
    <property type="match status" value="1"/>
</dbReference>
<evidence type="ECO:0000313" key="9">
    <source>
        <dbReference type="EMBL" id="GBO92851.1"/>
    </source>
</evidence>
<keyword evidence="2 7" id="KW-0132">Cell division</keyword>
<dbReference type="GO" id="GO:0030428">
    <property type="term" value="C:cell septum"/>
    <property type="evidence" value="ECO:0007669"/>
    <property type="project" value="TreeGrafter"/>
</dbReference>
<keyword evidence="6 7" id="KW-0131">Cell cycle</keyword>
<comment type="similarity">
    <text evidence="7">Belongs to the FtsB family.</text>
</comment>
<keyword evidence="7" id="KW-0175">Coiled coil</keyword>
<dbReference type="Proteomes" id="UP000266091">
    <property type="component" value="Unassembled WGS sequence"/>
</dbReference>
<keyword evidence="4 7" id="KW-1133">Transmembrane helix</keyword>
<dbReference type="GO" id="GO:0032153">
    <property type="term" value="C:cell division site"/>
    <property type="evidence" value="ECO:0007669"/>
    <property type="project" value="UniProtKB-UniRule"/>
</dbReference>
<feature type="compositionally biased region" description="Basic and acidic residues" evidence="8">
    <location>
        <begin position="100"/>
        <end position="121"/>
    </location>
</feature>
<protein>
    <recommendedName>
        <fullName evidence="7">Cell division protein FtsB</fullName>
    </recommendedName>
</protein>
<dbReference type="PANTHER" id="PTHR37485">
    <property type="entry name" value="CELL DIVISION PROTEIN FTSB"/>
    <property type="match status" value="1"/>
</dbReference>
<dbReference type="Pfam" id="PF04977">
    <property type="entry name" value="DivIC"/>
    <property type="match status" value="1"/>
</dbReference>
<evidence type="ECO:0000256" key="5">
    <source>
        <dbReference type="ARBA" id="ARBA00023136"/>
    </source>
</evidence>
<organism evidence="9 10">
    <name type="scientific">Mesosutterella multiformis</name>
    <dbReference type="NCBI Taxonomy" id="2259133"/>
    <lineage>
        <taxon>Bacteria</taxon>
        <taxon>Pseudomonadati</taxon>
        <taxon>Pseudomonadota</taxon>
        <taxon>Betaproteobacteria</taxon>
        <taxon>Burkholderiales</taxon>
        <taxon>Sutterellaceae</taxon>
        <taxon>Mesosutterella</taxon>
    </lineage>
</organism>
<evidence type="ECO:0000256" key="1">
    <source>
        <dbReference type="ARBA" id="ARBA00022475"/>
    </source>
</evidence>
<feature type="region of interest" description="Disordered" evidence="8">
    <location>
        <begin position="100"/>
        <end position="161"/>
    </location>
</feature>
<feature type="topological domain" description="Cytoplasmic" evidence="7">
    <location>
        <begin position="1"/>
        <end position="7"/>
    </location>
</feature>
<proteinExistence type="inferred from homology"/>
<accession>A0A401LLE8</accession>
<keyword evidence="10" id="KW-1185">Reference proteome</keyword>
<dbReference type="InterPro" id="IPR023081">
    <property type="entry name" value="Cell_div_FtsB"/>
</dbReference>
<dbReference type="GO" id="GO:0005886">
    <property type="term" value="C:plasma membrane"/>
    <property type="evidence" value="ECO:0007669"/>
    <property type="project" value="UniProtKB-SubCell"/>
</dbReference>
<evidence type="ECO:0000256" key="2">
    <source>
        <dbReference type="ARBA" id="ARBA00022618"/>
    </source>
</evidence>
<dbReference type="RefSeq" id="WP_116269357.1">
    <property type="nucleotide sequence ID" value="NZ_BGZJ01000001.1"/>
</dbReference>